<evidence type="ECO:0000313" key="9">
    <source>
        <dbReference type="EMBL" id="GGA60043.1"/>
    </source>
</evidence>
<dbReference type="Proteomes" id="UP000618591">
    <property type="component" value="Unassembled WGS sequence"/>
</dbReference>
<feature type="DNA-binding region" description="OmpR/PhoB-type" evidence="6">
    <location>
        <begin position="113"/>
        <end position="211"/>
    </location>
</feature>
<organism evidence="9 10">
    <name type="scientific">Sphingomonas psychrolutea</name>
    <dbReference type="NCBI Taxonomy" id="1259676"/>
    <lineage>
        <taxon>Bacteria</taxon>
        <taxon>Pseudomonadati</taxon>
        <taxon>Pseudomonadota</taxon>
        <taxon>Alphaproteobacteria</taxon>
        <taxon>Sphingomonadales</taxon>
        <taxon>Sphingomonadaceae</taxon>
        <taxon>Sphingomonas</taxon>
    </lineage>
</organism>
<evidence type="ECO:0000256" key="7">
    <source>
        <dbReference type="SAM" id="Phobius"/>
    </source>
</evidence>
<keyword evidence="7" id="KW-0472">Membrane</keyword>
<dbReference type="EMBL" id="BMDW01000027">
    <property type="protein sequence ID" value="GGA60043.1"/>
    <property type="molecule type" value="Genomic_DNA"/>
</dbReference>
<feature type="domain" description="OmpR/PhoB-type" evidence="8">
    <location>
        <begin position="113"/>
        <end position="211"/>
    </location>
</feature>
<dbReference type="InterPro" id="IPR016032">
    <property type="entry name" value="Sig_transdc_resp-reg_C-effctor"/>
</dbReference>
<keyword evidence="7" id="KW-1133">Transmembrane helix</keyword>
<dbReference type="Gene3D" id="1.10.10.10">
    <property type="entry name" value="Winged helix-like DNA-binding domain superfamily/Winged helix DNA-binding domain"/>
    <property type="match status" value="1"/>
</dbReference>
<protein>
    <recommendedName>
        <fullName evidence="8">OmpR/PhoB-type domain-containing protein</fullName>
    </recommendedName>
</protein>
<keyword evidence="2" id="KW-0902">Two-component regulatory system</keyword>
<feature type="transmembrane region" description="Helical" evidence="7">
    <location>
        <begin position="6"/>
        <end position="28"/>
    </location>
</feature>
<dbReference type="SMART" id="SM00862">
    <property type="entry name" value="Trans_reg_C"/>
    <property type="match status" value="1"/>
</dbReference>
<evidence type="ECO:0000256" key="4">
    <source>
        <dbReference type="ARBA" id="ARBA00023125"/>
    </source>
</evidence>
<dbReference type="InterPro" id="IPR036388">
    <property type="entry name" value="WH-like_DNA-bd_sf"/>
</dbReference>
<dbReference type="PANTHER" id="PTHR48111:SF1">
    <property type="entry name" value="TWO-COMPONENT RESPONSE REGULATOR ORR33"/>
    <property type="match status" value="1"/>
</dbReference>
<dbReference type="InterPro" id="IPR039420">
    <property type="entry name" value="WalR-like"/>
</dbReference>
<evidence type="ECO:0000256" key="5">
    <source>
        <dbReference type="ARBA" id="ARBA00023163"/>
    </source>
</evidence>
<gene>
    <name evidence="9" type="ORF">GCM10011395_33020</name>
</gene>
<keyword evidence="7" id="KW-0812">Transmembrane</keyword>
<dbReference type="PANTHER" id="PTHR48111">
    <property type="entry name" value="REGULATOR OF RPOS"/>
    <property type="match status" value="1"/>
</dbReference>
<proteinExistence type="predicted"/>
<reference evidence="10" key="1">
    <citation type="journal article" date="2019" name="Int. J. Syst. Evol. Microbiol.">
        <title>The Global Catalogue of Microorganisms (GCM) 10K type strain sequencing project: providing services to taxonomists for standard genome sequencing and annotation.</title>
        <authorList>
            <consortium name="The Broad Institute Genomics Platform"/>
            <consortium name="The Broad Institute Genome Sequencing Center for Infectious Disease"/>
            <person name="Wu L."/>
            <person name="Ma J."/>
        </authorList>
    </citation>
    <scope>NUCLEOTIDE SEQUENCE [LARGE SCALE GENOMIC DNA]</scope>
    <source>
        <strain evidence="10">CGMCC 1.10106</strain>
    </source>
</reference>
<dbReference type="SUPFAM" id="SSF46894">
    <property type="entry name" value="C-terminal effector domain of the bipartite response regulators"/>
    <property type="match status" value="1"/>
</dbReference>
<evidence type="ECO:0000313" key="10">
    <source>
        <dbReference type="Proteomes" id="UP000618591"/>
    </source>
</evidence>
<dbReference type="CDD" id="cd00383">
    <property type="entry name" value="trans_reg_C"/>
    <property type="match status" value="1"/>
</dbReference>
<evidence type="ECO:0000259" key="8">
    <source>
        <dbReference type="PROSITE" id="PS51755"/>
    </source>
</evidence>
<keyword evidence="10" id="KW-1185">Reference proteome</keyword>
<dbReference type="InterPro" id="IPR001867">
    <property type="entry name" value="OmpR/PhoB-type_DNA-bd"/>
</dbReference>
<evidence type="ECO:0000256" key="2">
    <source>
        <dbReference type="ARBA" id="ARBA00023012"/>
    </source>
</evidence>
<sequence>MRHLRIVLRLYVVIVESVLAFGVVRPGLGAEMAKRGLRLVAGGGVVKAGVRFVIDGAPAGPEYAAHIPTLHVVRGGDAAVAAAIDAGADDAVALSSSDGLIAARLAALVRRVPTAVRIGPLTIDRVERCAMRAGRALDLLPREYRLLLYLAERAGAVVSHDELRSAVWGLRFHPGTNLVAAHVSRLRAKLDRGFESAMLHTEKGVGYRLAVPEAGV</sequence>
<comment type="caution">
    <text evidence="9">The sequence shown here is derived from an EMBL/GenBank/DDBJ whole genome shotgun (WGS) entry which is preliminary data.</text>
</comment>
<evidence type="ECO:0000256" key="1">
    <source>
        <dbReference type="ARBA" id="ARBA00022553"/>
    </source>
</evidence>
<evidence type="ECO:0000256" key="3">
    <source>
        <dbReference type="ARBA" id="ARBA00023015"/>
    </source>
</evidence>
<dbReference type="PROSITE" id="PS51755">
    <property type="entry name" value="OMPR_PHOB"/>
    <property type="match status" value="1"/>
</dbReference>
<dbReference type="Pfam" id="PF00486">
    <property type="entry name" value="Trans_reg_C"/>
    <property type="match status" value="1"/>
</dbReference>
<keyword evidence="3" id="KW-0805">Transcription regulation</keyword>
<accession>A0ABQ1H614</accession>
<keyword evidence="5" id="KW-0804">Transcription</keyword>
<keyword evidence="4 6" id="KW-0238">DNA-binding</keyword>
<evidence type="ECO:0000256" key="6">
    <source>
        <dbReference type="PROSITE-ProRule" id="PRU01091"/>
    </source>
</evidence>
<name>A0ABQ1H614_9SPHN</name>
<keyword evidence="1" id="KW-0597">Phosphoprotein</keyword>